<name>A0A2T6ZDK9_TUBBO</name>
<comment type="caution">
    <text evidence="1">The sequence shown here is derived from an EMBL/GenBank/DDBJ whole genome shotgun (WGS) entry which is preliminary data.</text>
</comment>
<dbReference type="Proteomes" id="UP000244722">
    <property type="component" value="Unassembled WGS sequence"/>
</dbReference>
<dbReference type="AlphaFoldDB" id="A0A2T6ZDK9"/>
<dbReference type="OrthoDB" id="5425868at2759"/>
<organism evidence="1 2">
    <name type="scientific">Tuber borchii</name>
    <name type="common">White truffle</name>
    <dbReference type="NCBI Taxonomy" id="42251"/>
    <lineage>
        <taxon>Eukaryota</taxon>
        <taxon>Fungi</taxon>
        <taxon>Dikarya</taxon>
        <taxon>Ascomycota</taxon>
        <taxon>Pezizomycotina</taxon>
        <taxon>Pezizomycetes</taxon>
        <taxon>Pezizales</taxon>
        <taxon>Tuberaceae</taxon>
        <taxon>Tuber</taxon>
    </lineage>
</organism>
<reference evidence="1 2" key="1">
    <citation type="submission" date="2017-04" db="EMBL/GenBank/DDBJ databases">
        <title>Draft genome sequence of Tuber borchii Vittad., a whitish edible truffle.</title>
        <authorList>
            <consortium name="DOE Joint Genome Institute"/>
            <person name="Murat C."/>
            <person name="Kuo A."/>
            <person name="Barry K.W."/>
            <person name="Clum A."/>
            <person name="Dockter R.B."/>
            <person name="Fauchery L."/>
            <person name="Iotti M."/>
            <person name="Kohler A."/>
            <person name="Labutti K."/>
            <person name="Lindquist E.A."/>
            <person name="Lipzen A."/>
            <person name="Ohm R.A."/>
            <person name="Wang M."/>
            <person name="Grigoriev I.V."/>
            <person name="Zambonelli A."/>
            <person name="Martin F.M."/>
        </authorList>
    </citation>
    <scope>NUCLEOTIDE SEQUENCE [LARGE SCALE GENOMIC DNA]</scope>
    <source>
        <strain evidence="1 2">Tbo3840</strain>
    </source>
</reference>
<evidence type="ECO:0000313" key="2">
    <source>
        <dbReference type="Proteomes" id="UP000244722"/>
    </source>
</evidence>
<dbReference type="EMBL" id="NESQ01000368">
    <property type="protein sequence ID" value="PUU73559.1"/>
    <property type="molecule type" value="Genomic_DNA"/>
</dbReference>
<evidence type="ECO:0000313" key="1">
    <source>
        <dbReference type="EMBL" id="PUU73559.1"/>
    </source>
</evidence>
<sequence>MQWSKRLQEADPLRLKSTVELEAMRFELSEAEGKPTLISAKSGPTCRISSTLPPYKLSNILAEQDGKIVKRGKLAEKISPTAGTQEGLNELAKRKEFTTILKDEVEARGLTVQRVMASFHRLDSLLSKPLRFNARATMVVRRANFTNEERAALVILLKVQERWPKGFLYYEDRSSEKDEH</sequence>
<protein>
    <submittedName>
        <fullName evidence="1">Uncharacterized protein</fullName>
    </submittedName>
</protein>
<accession>A0A2T6ZDK9</accession>
<keyword evidence="2" id="KW-1185">Reference proteome</keyword>
<proteinExistence type="predicted"/>
<gene>
    <name evidence="1" type="ORF">B9Z19DRAFT_1134978</name>
</gene>